<evidence type="ECO:0008006" key="9">
    <source>
        <dbReference type="Google" id="ProtNLM"/>
    </source>
</evidence>
<keyword evidence="8" id="KW-1185">Reference proteome</keyword>
<organism evidence="7 8">
    <name type="scientific">Byssochlamys spectabilis (strain No. 5 / NBRC 109023)</name>
    <name type="common">Paecilomyces variotii</name>
    <dbReference type="NCBI Taxonomy" id="1356009"/>
    <lineage>
        <taxon>Eukaryota</taxon>
        <taxon>Fungi</taxon>
        <taxon>Dikarya</taxon>
        <taxon>Ascomycota</taxon>
        <taxon>Pezizomycotina</taxon>
        <taxon>Eurotiomycetes</taxon>
        <taxon>Eurotiomycetidae</taxon>
        <taxon>Eurotiales</taxon>
        <taxon>Thermoascaceae</taxon>
        <taxon>Paecilomyces</taxon>
    </lineage>
</organism>
<evidence type="ECO:0000256" key="6">
    <source>
        <dbReference type="SAM" id="Phobius"/>
    </source>
</evidence>
<protein>
    <recommendedName>
        <fullName evidence="9">Vacuolar protein sorting 55 superfamily</fullName>
    </recommendedName>
</protein>
<keyword evidence="3 6" id="KW-0812">Transmembrane</keyword>
<evidence type="ECO:0000256" key="3">
    <source>
        <dbReference type="ARBA" id="ARBA00022692"/>
    </source>
</evidence>
<dbReference type="InParanoid" id="V5FSB7"/>
<sequence length="128" mass="13793">MAAGLKTIIALSFVLAIGFLLVILSSALWHNFLPLVVVATYVVAPLPNWICARCANPDDFMESAGNAVVDFGRFLTGFLVLMGIALPALLAHSGVIQIPAMVMSILGGLLIYGTIISFSMFFREQEEF</sequence>
<evidence type="ECO:0000256" key="2">
    <source>
        <dbReference type="ARBA" id="ARBA00005645"/>
    </source>
</evidence>
<feature type="transmembrane region" description="Helical" evidence="6">
    <location>
        <begin position="7"/>
        <end position="26"/>
    </location>
</feature>
<comment type="caution">
    <text evidence="7">The sequence shown here is derived from an EMBL/GenBank/DDBJ whole genome shotgun (WGS) entry which is preliminary data.</text>
</comment>
<feature type="transmembrane region" description="Helical" evidence="6">
    <location>
        <begin position="71"/>
        <end position="90"/>
    </location>
</feature>
<dbReference type="PANTHER" id="PTHR12050">
    <property type="entry name" value="LEPTIN RECEPTOR-RELATED"/>
    <property type="match status" value="1"/>
</dbReference>
<feature type="transmembrane region" description="Helical" evidence="6">
    <location>
        <begin position="32"/>
        <end position="50"/>
    </location>
</feature>
<dbReference type="GO" id="GO:0005770">
    <property type="term" value="C:late endosome"/>
    <property type="evidence" value="ECO:0007669"/>
    <property type="project" value="EnsemblFungi"/>
</dbReference>
<dbReference type="PANTHER" id="PTHR12050:SF0">
    <property type="entry name" value="RH04491P"/>
    <property type="match status" value="1"/>
</dbReference>
<dbReference type="FunCoup" id="V5FSB7">
    <property type="interactions" value="490"/>
</dbReference>
<comment type="subcellular location">
    <subcellularLocation>
        <location evidence="1">Membrane</location>
        <topology evidence="1">Multi-pass membrane protein</topology>
    </subcellularLocation>
</comment>
<dbReference type="GO" id="GO:0032511">
    <property type="term" value="P:late endosome to vacuole transport via multivesicular body sorting pathway"/>
    <property type="evidence" value="ECO:0007669"/>
    <property type="project" value="EnsemblFungi"/>
</dbReference>
<evidence type="ECO:0000313" key="7">
    <source>
        <dbReference type="EMBL" id="GAD91492.1"/>
    </source>
</evidence>
<dbReference type="Proteomes" id="UP000018001">
    <property type="component" value="Unassembled WGS sequence"/>
</dbReference>
<dbReference type="OrthoDB" id="14246at2759"/>
<dbReference type="HOGENOM" id="CLU_134810_0_1_1"/>
<accession>V5FSB7</accession>
<comment type="similarity">
    <text evidence="2">Belongs to the OB-RGRP/VPS55 family.</text>
</comment>
<feature type="transmembrane region" description="Helical" evidence="6">
    <location>
        <begin position="96"/>
        <end position="122"/>
    </location>
</feature>
<dbReference type="EMBL" id="BAUL01000001">
    <property type="protein sequence ID" value="GAD91492.1"/>
    <property type="molecule type" value="Genomic_DNA"/>
</dbReference>
<dbReference type="GO" id="GO:0034424">
    <property type="term" value="C:Vps55/Vps68 complex"/>
    <property type="evidence" value="ECO:0007669"/>
    <property type="project" value="EnsemblFungi"/>
</dbReference>
<keyword evidence="4 6" id="KW-1133">Transmembrane helix</keyword>
<keyword evidence="5 6" id="KW-0472">Membrane</keyword>
<gene>
    <name evidence="7" type="ORF">PVAR5_0064</name>
</gene>
<evidence type="ECO:0000256" key="4">
    <source>
        <dbReference type="ARBA" id="ARBA00022989"/>
    </source>
</evidence>
<evidence type="ECO:0000256" key="1">
    <source>
        <dbReference type="ARBA" id="ARBA00004141"/>
    </source>
</evidence>
<dbReference type="Pfam" id="PF04133">
    <property type="entry name" value="Vps55"/>
    <property type="match status" value="1"/>
</dbReference>
<dbReference type="InterPro" id="IPR007262">
    <property type="entry name" value="Vps55/LEPROT"/>
</dbReference>
<evidence type="ECO:0000313" key="8">
    <source>
        <dbReference type="Proteomes" id="UP000018001"/>
    </source>
</evidence>
<reference evidence="8" key="1">
    <citation type="journal article" date="2014" name="Genome Announc.">
        <title>Draft genome sequence of the formaldehyde-resistant fungus Byssochlamys spectabilis No. 5 (anamorph Paecilomyces variotii No. 5) (NBRC109023).</title>
        <authorList>
            <person name="Oka T."/>
            <person name="Ekino K."/>
            <person name="Fukuda K."/>
            <person name="Nomura Y."/>
        </authorList>
    </citation>
    <scope>NUCLEOTIDE SEQUENCE [LARGE SCALE GENOMIC DNA]</scope>
    <source>
        <strain evidence="8">No. 5 / NBRC 109023</strain>
    </source>
</reference>
<dbReference type="AlphaFoldDB" id="V5FSB7"/>
<dbReference type="eggNOG" id="KOG2174">
    <property type="taxonomic scope" value="Eukaryota"/>
</dbReference>
<proteinExistence type="inferred from homology"/>
<evidence type="ECO:0000256" key="5">
    <source>
        <dbReference type="ARBA" id="ARBA00023136"/>
    </source>
</evidence>
<name>V5FSB7_BYSSN</name>